<feature type="domain" description="GerMN" evidence="2">
    <location>
        <begin position="237"/>
        <end position="326"/>
    </location>
</feature>
<evidence type="ECO:0000313" key="3">
    <source>
        <dbReference type="EMBL" id="OKL38277.1"/>
    </source>
</evidence>
<protein>
    <recommendedName>
        <fullName evidence="2">GerMN domain-containing protein</fullName>
    </recommendedName>
</protein>
<dbReference type="Pfam" id="PF10646">
    <property type="entry name" value="Germane"/>
    <property type="match status" value="2"/>
</dbReference>
<dbReference type="InterPro" id="IPR019606">
    <property type="entry name" value="GerMN"/>
</dbReference>
<dbReference type="EMBL" id="MRWQ01000001">
    <property type="protein sequence ID" value="OKL38277.1"/>
    <property type="molecule type" value="Genomic_DNA"/>
</dbReference>
<dbReference type="STRING" id="1714354.BLL40_02335"/>
<reference evidence="3 4" key="1">
    <citation type="submission" date="2016-12" db="EMBL/GenBank/DDBJ databases">
        <title>Domibacillus sp. SAOS 44 whole genome sequencing.</title>
        <authorList>
            <person name="Verma A."/>
            <person name="Krishnamurthi S."/>
        </authorList>
    </citation>
    <scope>NUCLEOTIDE SEQUENCE [LARGE SCALE GENOMIC DNA]</scope>
    <source>
        <strain evidence="3 4">SAOS 44</strain>
    </source>
</reference>
<name>A0A1Q5P7R1_9BACI</name>
<dbReference type="AlphaFoldDB" id="A0A1Q5P7R1"/>
<feature type="signal peptide" evidence="1">
    <location>
        <begin position="1"/>
        <end position="33"/>
    </location>
</feature>
<gene>
    <name evidence="3" type="ORF">BLL40_02335</name>
</gene>
<proteinExistence type="predicted"/>
<accession>A0A1Q5P7R1</accession>
<evidence type="ECO:0000259" key="2">
    <source>
        <dbReference type="SMART" id="SM00909"/>
    </source>
</evidence>
<evidence type="ECO:0000256" key="1">
    <source>
        <dbReference type="SAM" id="SignalP"/>
    </source>
</evidence>
<organism evidence="3 4">
    <name type="scientific">Domibacillus mangrovi</name>
    <dbReference type="NCBI Taxonomy" id="1714354"/>
    <lineage>
        <taxon>Bacteria</taxon>
        <taxon>Bacillati</taxon>
        <taxon>Bacillota</taxon>
        <taxon>Bacilli</taxon>
        <taxon>Bacillales</taxon>
        <taxon>Bacillaceae</taxon>
        <taxon>Domibacillus</taxon>
    </lineage>
</organism>
<evidence type="ECO:0000313" key="4">
    <source>
        <dbReference type="Proteomes" id="UP000186524"/>
    </source>
</evidence>
<dbReference type="SMART" id="SM00909">
    <property type="entry name" value="Germane"/>
    <property type="match status" value="2"/>
</dbReference>
<dbReference type="PROSITE" id="PS51257">
    <property type="entry name" value="PROKAR_LIPOPROTEIN"/>
    <property type="match status" value="1"/>
</dbReference>
<sequence length="350" mass="37513">MYHCIFRRAICVRLFRKAAFVATVMVMSGCSYPFGQDSETDELPKRVVYSESEMDSPASADETIMAELYVIDENNLVVPQAVPIEQADNEEKAALQYMATGEIGNGFRTPLPEGTVIEDVRIKGKTAVVSVSGSFADYAPEDEVNIAAAITWTVTGFEKADHVQIELDGKRLQTMPIGGMPIAASGMQREDGINMEASYAKTGATKPLTVYFSAQNEQGPYYVPVTRRISADTKDLVSAAVTELSKGPDTGSGLASEFMPGTKLVEAPTVQKGRAVLHFNDAILENNGEPLLSSRVLKPLALTLAESAGVESIAIQVDGKSNVKLETGKPVPASIAAPLFVNQQSIISAE</sequence>
<comment type="caution">
    <text evidence="3">The sequence shown here is derived from an EMBL/GenBank/DDBJ whole genome shotgun (WGS) entry which is preliminary data.</text>
</comment>
<feature type="domain" description="GerMN" evidence="2">
    <location>
        <begin position="91"/>
        <end position="176"/>
    </location>
</feature>
<feature type="chain" id="PRO_5038445473" description="GerMN domain-containing protein" evidence="1">
    <location>
        <begin position="34"/>
        <end position="350"/>
    </location>
</feature>
<dbReference type="Proteomes" id="UP000186524">
    <property type="component" value="Unassembled WGS sequence"/>
</dbReference>
<keyword evidence="1" id="KW-0732">Signal</keyword>
<keyword evidence="4" id="KW-1185">Reference proteome</keyword>